<name>A0ABX0JD81_9BACL</name>
<dbReference type="Gene3D" id="1.10.10.60">
    <property type="entry name" value="Homeodomain-like"/>
    <property type="match status" value="2"/>
</dbReference>
<dbReference type="Pfam" id="PF12833">
    <property type="entry name" value="HTH_18"/>
    <property type="match status" value="1"/>
</dbReference>
<keyword evidence="2" id="KW-0238">DNA-binding</keyword>
<gene>
    <name evidence="5" type="ORF">G9U52_23010</name>
</gene>
<keyword evidence="1" id="KW-0805">Transcription regulation</keyword>
<dbReference type="InterPro" id="IPR020449">
    <property type="entry name" value="Tscrpt_reg_AraC-type_HTH"/>
</dbReference>
<keyword evidence="6" id="KW-1185">Reference proteome</keyword>
<dbReference type="InterPro" id="IPR018060">
    <property type="entry name" value="HTH_AraC"/>
</dbReference>
<protein>
    <submittedName>
        <fullName evidence="5">AraC family transcriptional regulator</fullName>
    </submittedName>
</protein>
<evidence type="ECO:0000256" key="2">
    <source>
        <dbReference type="ARBA" id="ARBA00023125"/>
    </source>
</evidence>
<evidence type="ECO:0000259" key="4">
    <source>
        <dbReference type="PROSITE" id="PS01124"/>
    </source>
</evidence>
<dbReference type="EMBL" id="JAAOIW010000009">
    <property type="protein sequence ID" value="NHN32698.1"/>
    <property type="molecule type" value="Genomic_DNA"/>
</dbReference>
<evidence type="ECO:0000313" key="6">
    <source>
        <dbReference type="Proteomes" id="UP001165962"/>
    </source>
</evidence>
<dbReference type="SMART" id="SM00342">
    <property type="entry name" value="HTH_ARAC"/>
    <property type="match status" value="1"/>
</dbReference>
<dbReference type="PRINTS" id="PR00032">
    <property type="entry name" value="HTHARAC"/>
</dbReference>
<dbReference type="SUPFAM" id="SSF46689">
    <property type="entry name" value="Homeodomain-like"/>
    <property type="match status" value="1"/>
</dbReference>
<accession>A0ABX0JD81</accession>
<comment type="caution">
    <text evidence="5">The sequence shown here is derived from an EMBL/GenBank/DDBJ whole genome shotgun (WGS) entry which is preliminary data.</text>
</comment>
<reference evidence="5" key="1">
    <citation type="submission" date="2020-03" db="EMBL/GenBank/DDBJ databases">
        <title>Draft sequencing of Paenibacilllus sp. S3N08.</title>
        <authorList>
            <person name="Kim D.-U."/>
        </authorList>
    </citation>
    <scope>NUCLEOTIDE SEQUENCE</scope>
    <source>
        <strain evidence="5">S3N08</strain>
    </source>
</reference>
<dbReference type="PROSITE" id="PS01124">
    <property type="entry name" value="HTH_ARAC_FAMILY_2"/>
    <property type="match status" value="1"/>
</dbReference>
<dbReference type="InterPro" id="IPR009057">
    <property type="entry name" value="Homeodomain-like_sf"/>
</dbReference>
<dbReference type="PANTHER" id="PTHR43280:SF30">
    <property type="entry name" value="MMSAB OPERON REGULATORY PROTEIN"/>
    <property type="match status" value="1"/>
</dbReference>
<sequence length="93" mass="10434">MISKSQLTASACSADRAPNYITQTFKEITGLTPITYMHHLRVQTARTLILSSTRMTIGEISDYLGYNDQSHFNKMFKKIMGCPPSALMRSLDS</sequence>
<feature type="domain" description="HTH araC/xylS-type" evidence="4">
    <location>
        <begin position="1"/>
        <end position="90"/>
    </location>
</feature>
<evidence type="ECO:0000313" key="5">
    <source>
        <dbReference type="EMBL" id="NHN32698.1"/>
    </source>
</evidence>
<keyword evidence="3" id="KW-0804">Transcription</keyword>
<organism evidence="5 6">
    <name type="scientific">Paenibacillus agricola</name>
    <dbReference type="NCBI Taxonomy" id="2716264"/>
    <lineage>
        <taxon>Bacteria</taxon>
        <taxon>Bacillati</taxon>
        <taxon>Bacillota</taxon>
        <taxon>Bacilli</taxon>
        <taxon>Bacillales</taxon>
        <taxon>Paenibacillaceae</taxon>
        <taxon>Paenibacillus</taxon>
    </lineage>
</organism>
<proteinExistence type="predicted"/>
<evidence type="ECO:0000256" key="3">
    <source>
        <dbReference type="ARBA" id="ARBA00023163"/>
    </source>
</evidence>
<dbReference type="PROSITE" id="PS00041">
    <property type="entry name" value="HTH_ARAC_FAMILY_1"/>
    <property type="match status" value="1"/>
</dbReference>
<dbReference type="Proteomes" id="UP001165962">
    <property type="component" value="Unassembled WGS sequence"/>
</dbReference>
<dbReference type="InterPro" id="IPR018062">
    <property type="entry name" value="HTH_AraC-typ_CS"/>
</dbReference>
<dbReference type="PANTHER" id="PTHR43280">
    <property type="entry name" value="ARAC-FAMILY TRANSCRIPTIONAL REGULATOR"/>
    <property type="match status" value="1"/>
</dbReference>
<evidence type="ECO:0000256" key="1">
    <source>
        <dbReference type="ARBA" id="ARBA00023015"/>
    </source>
</evidence>